<feature type="domain" description="WDR59/RTC1-like RING zinc finger" evidence="5">
    <location>
        <begin position="854"/>
        <end position="902"/>
    </location>
</feature>
<feature type="compositionally biased region" description="Low complexity" evidence="4">
    <location>
        <begin position="12"/>
        <end position="23"/>
    </location>
</feature>
<dbReference type="PROSITE" id="PS50082">
    <property type="entry name" value="WD_REPEATS_2"/>
    <property type="match status" value="2"/>
</dbReference>
<dbReference type="InterPro" id="IPR036322">
    <property type="entry name" value="WD40_repeat_dom_sf"/>
</dbReference>
<dbReference type="OMA" id="AHMQKIY"/>
<keyword evidence="1 3" id="KW-0853">WD repeat</keyword>
<organism evidence="6 7">
    <name type="scientific">Saprolegnia parasitica (strain CBS 223.65)</name>
    <dbReference type="NCBI Taxonomy" id="695850"/>
    <lineage>
        <taxon>Eukaryota</taxon>
        <taxon>Sar</taxon>
        <taxon>Stramenopiles</taxon>
        <taxon>Oomycota</taxon>
        <taxon>Saprolegniomycetes</taxon>
        <taxon>Saprolegniales</taxon>
        <taxon>Saprolegniaceae</taxon>
        <taxon>Saprolegnia</taxon>
    </lineage>
</organism>
<protein>
    <recommendedName>
        <fullName evidence="5">WDR59/RTC1-like RING zinc finger domain-containing protein</fullName>
    </recommendedName>
</protein>
<dbReference type="GO" id="GO:0005774">
    <property type="term" value="C:vacuolar membrane"/>
    <property type="evidence" value="ECO:0007669"/>
    <property type="project" value="TreeGrafter"/>
</dbReference>
<evidence type="ECO:0000256" key="4">
    <source>
        <dbReference type="SAM" id="MobiDB-lite"/>
    </source>
</evidence>
<dbReference type="PROSITE" id="PS00678">
    <property type="entry name" value="WD_REPEATS_1"/>
    <property type="match status" value="2"/>
</dbReference>
<feature type="repeat" description="WD" evidence="3">
    <location>
        <begin position="133"/>
        <end position="175"/>
    </location>
</feature>
<proteinExistence type="predicted"/>
<feature type="region of interest" description="Disordered" evidence="4">
    <location>
        <begin position="694"/>
        <end position="733"/>
    </location>
</feature>
<dbReference type="InterPro" id="IPR015943">
    <property type="entry name" value="WD40/YVTN_repeat-like_dom_sf"/>
</dbReference>
<sequence length="929" mass="102051">MMLLGEKPPHLSRSSSSQSTTWTDSTIHNDLNVKIEVNASTLSVDATGSVAVLAARKGLYVIDLESPYQPSRTLHHQTKWDVTVVKCNPHVLYKGLVASTSNHNTLLWNIDHNNTNNGFQGVLSSHQPLIATLRAHTRPVSDVAWSPSEPTILATCSADTKTHLWDIRTPQKPVQTLCAFTTSATQVEWNRLDPTSLATAHDGEVRVWDTRSCDKPTAIITAHMQKIYGLDWSPSNMHELVTCSEDKTVKFWNVLRPRVCQGSLATGAPVWRARYTPFGDGLVTTSHRQDNVIRLWSLSHESSSIEAKQVHDFVGHRDLVKGFAWRAHDHAFQLVSWSKNQELRMWHMDRSHLEACGLLTNKTLLTTEPEVNRRSETAHHVFKFDLASLKSDFVPLALPTTAVSLQWNHQNVLAFVDEEDDELFLSPHHSSSALLTENNDDLPGHDAMEDAKAKGALPCPRMSGACFSGPNMLVVFDSRVAIGQSKLLPSSVATTILPKTYAGLQKLSDATSGLKSVKKPTAVEMDYAWDAHPDILTMDDEMPHDEHEYHSTHMEPHTPRSTALRMLPDYMENNATLTLSVSVSLLDCSRFCGEFDLPLASCSAQAARALSAGQIELGQMWSMLAISSTATEPPETLLTPWAAHPLGASLVQHVLELYEKAGDVPTLAAIVCALDDADKNVQPATPRIEPIALSARPPRHPTIEDESTPRRKATASQHFAASPHSAIDSPSRSTSIDASNLRNYVLPKSPVTSVLNESIAEDEREVPVLATAPTEEAVVLLSSAAKDRARYDQYKTAYGDVLYHYGALNTRCEMLKHLETTPAPHEGLTLALYCHACGHPTSDLYCAQCKDFSVKCSVCELVVRGESMYCVSCGHGGHRTHLATWFATESACPTGCGCWCNQAKDAMEFALTLSPPPTASTSLLRSVSF</sequence>
<name>A0A067BNL7_SAPPC</name>
<dbReference type="GO" id="GO:0035591">
    <property type="term" value="F:signaling adaptor activity"/>
    <property type="evidence" value="ECO:0007669"/>
    <property type="project" value="TreeGrafter"/>
</dbReference>
<gene>
    <name evidence="6" type="ORF">SPRG_14623</name>
</gene>
<dbReference type="PANTHER" id="PTHR46170">
    <property type="entry name" value="GATOR COMPLEX PROTEIN WDR59"/>
    <property type="match status" value="1"/>
</dbReference>
<dbReference type="RefSeq" id="XP_012209187.1">
    <property type="nucleotide sequence ID" value="XM_012353797.1"/>
</dbReference>
<keyword evidence="2" id="KW-0677">Repeat</keyword>
<dbReference type="Pfam" id="PF17120">
    <property type="entry name" value="zf-RING_16"/>
    <property type="match status" value="1"/>
</dbReference>
<dbReference type="GO" id="GO:1904263">
    <property type="term" value="P:positive regulation of TORC1 signaling"/>
    <property type="evidence" value="ECO:0007669"/>
    <property type="project" value="TreeGrafter"/>
</dbReference>
<feature type="repeat" description="WD" evidence="3">
    <location>
        <begin position="220"/>
        <end position="254"/>
    </location>
</feature>
<accession>A0A067BNL7</accession>
<dbReference type="AlphaFoldDB" id="A0A067BNL7"/>
<dbReference type="STRING" id="695850.A0A067BNL7"/>
<dbReference type="SUPFAM" id="SSF50978">
    <property type="entry name" value="WD40 repeat-like"/>
    <property type="match status" value="1"/>
</dbReference>
<dbReference type="InterPro" id="IPR049567">
    <property type="entry name" value="WDR59-like"/>
</dbReference>
<evidence type="ECO:0000256" key="3">
    <source>
        <dbReference type="PROSITE-ProRule" id="PRU00221"/>
    </source>
</evidence>
<dbReference type="KEGG" id="spar:SPRG_14623"/>
<evidence type="ECO:0000259" key="5">
    <source>
        <dbReference type="Pfam" id="PF17120"/>
    </source>
</evidence>
<evidence type="ECO:0000256" key="2">
    <source>
        <dbReference type="ARBA" id="ARBA00022737"/>
    </source>
</evidence>
<dbReference type="InterPro" id="IPR049566">
    <property type="entry name" value="WDR59_RTC1-like_RING_Znf"/>
</dbReference>
<evidence type="ECO:0000313" key="6">
    <source>
        <dbReference type="EMBL" id="KDO20084.1"/>
    </source>
</evidence>
<evidence type="ECO:0000313" key="7">
    <source>
        <dbReference type="Proteomes" id="UP000030745"/>
    </source>
</evidence>
<dbReference type="GO" id="GO:0035859">
    <property type="term" value="C:Seh1-associated complex"/>
    <property type="evidence" value="ECO:0007669"/>
    <property type="project" value="TreeGrafter"/>
</dbReference>
<dbReference type="Pfam" id="PF00400">
    <property type="entry name" value="WD40"/>
    <property type="match status" value="2"/>
</dbReference>
<dbReference type="PANTHER" id="PTHR46170:SF1">
    <property type="entry name" value="GATOR COMPLEX PROTEIN WDR59"/>
    <property type="match status" value="1"/>
</dbReference>
<dbReference type="VEuPathDB" id="FungiDB:SPRG_14623"/>
<dbReference type="PROSITE" id="PS50294">
    <property type="entry name" value="WD_REPEATS_REGION"/>
    <property type="match status" value="2"/>
</dbReference>
<feature type="region of interest" description="Disordered" evidence="4">
    <location>
        <begin position="1"/>
        <end position="23"/>
    </location>
</feature>
<reference evidence="6 7" key="1">
    <citation type="journal article" date="2013" name="PLoS Genet.">
        <title>Distinctive expansion of potential virulence genes in the genome of the oomycete fish pathogen Saprolegnia parasitica.</title>
        <authorList>
            <person name="Jiang R.H."/>
            <person name="de Bruijn I."/>
            <person name="Haas B.J."/>
            <person name="Belmonte R."/>
            <person name="Lobach L."/>
            <person name="Christie J."/>
            <person name="van den Ackerveken G."/>
            <person name="Bottin A."/>
            <person name="Bulone V."/>
            <person name="Diaz-Moreno S.M."/>
            <person name="Dumas B."/>
            <person name="Fan L."/>
            <person name="Gaulin E."/>
            <person name="Govers F."/>
            <person name="Grenville-Briggs L.J."/>
            <person name="Horner N.R."/>
            <person name="Levin J.Z."/>
            <person name="Mammella M."/>
            <person name="Meijer H.J."/>
            <person name="Morris P."/>
            <person name="Nusbaum C."/>
            <person name="Oome S."/>
            <person name="Phillips A.J."/>
            <person name="van Rooyen D."/>
            <person name="Rzeszutek E."/>
            <person name="Saraiva M."/>
            <person name="Secombes C.J."/>
            <person name="Seidl M.F."/>
            <person name="Snel B."/>
            <person name="Stassen J.H."/>
            <person name="Sykes S."/>
            <person name="Tripathy S."/>
            <person name="van den Berg H."/>
            <person name="Vega-Arreguin J.C."/>
            <person name="Wawra S."/>
            <person name="Young S.K."/>
            <person name="Zeng Q."/>
            <person name="Dieguez-Uribeondo J."/>
            <person name="Russ C."/>
            <person name="Tyler B.M."/>
            <person name="van West P."/>
        </authorList>
    </citation>
    <scope>NUCLEOTIDE SEQUENCE [LARGE SCALE GENOMIC DNA]</scope>
    <source>
        <strain evidence="6 7">CBS 223.65</strain>
    </source>
</reference>
<dbReference type="SMART" id="SM00320">
    <property type="entry name" value="WD40"/>
    <property type="match status" value="6"/>
</dbReference>
<keyword evidence="7" id="KW-1185">Reference proteome</keyword>
<evidence type="ECO:0000256" key="1">
    <source>
        <dbReference type="ARBA" id="ARBA00022574"/>
    </source>
</evidence>
<dbReference type="InterPro" id="IPR019775">
    <property type="entry name" value="WD40_repeat_CS"/>
</dbReference>
<dbReference type="InterPro" id="IPR001680">
    <property type="entry name" value="WD40_rpt"/>
</dbReference>
<dbReference type="Proteomes" id="UP000030745">
    <property type="component" value="Unassembled WGS sequence"/>
</dbReference>
<dbReference type="OrthoDB" id="311712at2759"/>
<dbReference type="GO" id="GO:0034198">
    <property type="term" value="P:cellular response to amino acid starvation"/>
    <property type="evidence" value="ECO:0007669"/>
    <property type="project" value="TreeGrafter"/>
</dbReference>
<dbReference type="Gene3D" id="2.130.10.10">
    <property type="entry name" value="YVTN repeat-like/Quinoprotein amine dehydrogenase"/>
    <property type="match status" value="2"/>
</dbReference>
<dbReference type="GeneID" id="24136417"/>
<dbReference type="EMBL" id="KK583324">
    <property type="protein sequence ID" value="KDO20084.1"/>
    <property type="molecule type" value="Genomic_DNA"/>
</dbReference>